<sequence length="398" mass="44333">MKLSKLIGILLCLLLAIGSIFPSSGARVYAQENTPRKAVNKTSVDVQKIWVGPKKDSATVKLLGDGKDTGRRLVLNEANSWKSSFKDIPETDDTGYIRYTVEEEPIPGYKSIVLGNSKDGFQIKNTNVETFSVHVTKKWIGKEARLVHVILMGDDKQAGSVDLIRDNGWTHVFENVPKYDEKDGHEIAYKLKEAYYQLEDNENEGATYDTKITGDAKSGFVITNTNNEEVGFEVIKKWVGKEGASATIRLLADGRVKQTATLSRANNWKYVIDGGLRRYDPVDGHEIDYKVEEDPVEGYKTSYSSELGYRILITNTEINSKTPEQPKNPEQPKTPEQPETPEQSKTLDKPNTVVKVKTGQTSKAPKTSDLGSLPIYGSILLLSLTGISILFGKKRRMK</sequence>
<dbReference type="SUPFAM" id="SSF49478">
    <property type="entry name" value="Cna protein B-type domain"/>
    <property type="match status" value="3"/>
</dbReference>
<dbReference type="Pfam" id="PF05738">
    <property type="entry name" value="Cna_B"/>
    <property type="match status" value="3"/>
</dbReference>
<feature type="domain" description="CNA-B" evidence="3">
    <location>
        <begin position="234"/>
        <end position="316"/>
    </location>
</feature>
<evidence type="ECO:0000256" key="2">
    <source>
        <dbReference type="SAM" id="Phobius"/>
    </source>
</evidence>
<dbReference type="AlphaFoldDB" id="C4G8M0"/>
<evidence type="ECO:0000313" key="4">
    <source>
        <dbReference type="EMBL" id="EEP28967.1"/>
    </source>
</evidence>
<dbReference type="STRING" id="626523.GCWU000342_00316"/>
<dbReference type="HOGENOM" id="CLU_692416_0_0_9"/>
<feature type="domain" description="CNA-B" evidence="3">
    <location>
        <begin position="133"/>
        <end position="225"/>
    </location>
</feature>
<organism evidence="4 5">
    <name type="scientific">Shuttleworthella satelles DSM 14600</name>
    <dbReference type="NCBI Taxonomy" id="626523"/>
    <lineage>
        <taxon>Bacteria</taxon>
        <taxon>Bacillati</taxon>
        <taxon>Bacillota</taxon>
        <taxon>Clostridia</taxon>
        <taxon>Lachnospirales</taxon>
        <taxon>Lachnospiraceae</taxon>
        <taxon>Shuttleworthella</taxon>
    </lineage>
</organism>
<accession>C4G8M0</accession>
<feature type="transmembrane region" description="Helical" evidence="2">
    <location>
        <begin position="373"/>
        <end position="392"/>
    </location>
</feature>
<dbReference type="CDD" id="cd00222">
    <property type="entry name" value="CollagenBindB"/>
    <property type="match status" value="3"/>
</dbReference>
<reference evidence="4" key="1">
    <citation type="submission" date="2009-04" db="EMBL/GenBank/DDBJ databases">
        <authorList>
            <person name="Weinstock G."/>
            <person name="Sodergren E."/>
            <person name="Clifton S."/>
            <person name="Fulton L."/>
            <person name="Fulton B."/>
            <person name="Courtney L."/>
            <person name="Fronick C."/>
            <person name="Harrison M."/>
            <person name="Strong C."/>
            <person name="Farmer C."/>
            <person name="Delahaunty K."/>
            <person name="Markovic C."/>
            <person name="Hall O."/>
            <person name="Minx P."/>
            <person name="Tomlinson C."/>
            <person name="Mitreva M."/>
            <person name="Nelson J."/>
            <person name="Hou S."/>
            <person name="Wollam A."/>
            <person name="Pepin K.H."/>
            <person name="Johnson M."/>
            <person name="Bhonagiri V."/>
            <person name="Nash W.E."/>
            <person name="Warren W."/>
            <person name="Chinwalla A."/>
            <person name="Mardis E.R."/>
            <person name="Wilson R.K."/>
        </authorList>
    </citation>
    <scope>NUCLEOTIDE SEQUENCE [LARGE SCALE GENOMIC DNA]</scope>
    <source>
        <strain evidence="4">DSM 14600</strain>
    </source>
</reference>
<keyword evidence="2" id="KW-0472">Membrane</keyword>
<name>C4G8M0_9FIRM</name>
<protein>
    <submittedName>
        <fullName evidence="4">LPXTG-motif cell wall anchor domain protein</fullName>
    </submittedName>
</protein>
<dbReference type="Gene3D" id="2.60.40.1140">
    <property type="entry name" value="Collagen-binding surface protein Cna, B-type domain"/>
    <property type="match status" value="3"/>
</dbReference>
<evidence type="ECO:0000259" key="3">
    <source>
        <dbReference type="Pfam" id="PF05738"/>
    </source>
</evidence>
<evidence type="ECO:0000313" key="5">
    <source>
        <dbReference type="Proteomes" id="UP000003494"/>
    </source>
</evidence>
<dbReference type="eggNOG" id="COG4932">
    <property type="taxonomic scope" value="Bacteria"/>
</dbReference>
<dbReference type="Proteomes" id="UP000003494">
    <property type="component" value="Unassembled WGS sequence"/>
</dbReference>
<keyword evidence="2" id="KW-0812">Transmembrane</keyword>
<gene>
    <name evidence="4" type="ORF">GCWU000342_00316</name>
</gene>
<keyword evidence="2" id="KW-1133">Transmembrane helix</keyword>
<dbReference type="InterPro" id="IPR008454">
    <property type="entry name" value="Collagen-bd_Cna-like_B-typ_dom"/>
</dbReference>
<comment type="caution">
    <text evidence="4">The sequence shown here is derived from an EMBL/GenBank/DDBJ whole genome shotgun (WGS) entry which is preliminary data.</text>
</comment>
<keyword evidence="5" id="KW-1185">Reference proteome</keyword>
<evidence type="ECO:0000256" key="1">
    <source>
        <dbReference type="SAM" id="MobiDB-lite"/>
    </source>
</evidence>
<feature type="domain" description="CNA-B" evidence="3">
    <location>
        <begin position="44"/>
        <end position="126"/>
    </location>
</feature>
<proteinExistence type="predicted"/>
<feature type="region of interest" description="Disordered" evidence="1">
    <location>
        <begin position="317"/>
        <end position="369"/>
    </location>
</feature>
<dbReference type="EMBL" id="ACIP02000001">
    <property type="protein sequence ID" value="EEP28967.1"/>
    <property type="molecule type" value="Genomic_DNA"/>
</dbReference>